<evidence type="ECO:0008006" key="3">
    <source>
        <dbReference type="Google" id="ProtNLM"/>
    </source>
</evidence>
<reference evidence="1 2" key="1">
    <citation type="journal article" date="2017" name="Genome Announc.">
        <title>Complete Genome Sequences of Two Acetylene-Fermenting Pelobacter acetylenicus Strains.</title>
        <authorList>
            <person name="Sutton J.M."/>
            <person name="Baesman S.M."/>
            <person name="Fierst J.L."/>
            <person name="Poret-Peterson A.T."/>
            <person name="Oremland R.S."/>
            <person name="Dunlap D.S."/>
            <person name="Akob D.M."/>
        </authorList>
    </citation>
    <scope>NUCLEOTIDE SEQUENCE [LARGE SCALE GENOMIC DNA]</scope>
    <source>
        <strain evidence="1 2">SFB93</strain>
    </source>
</reference>
<dbReference type="RefSeq" id="WP_072282637.1">
    <property type="nucleotide sequence ID" value="NZ_CP015519.1"/>
</dbReference>
<name>A0A1L3GL56_9BACT</name>
<keyword evidence="2" id="KW-1185">Reference proteome</keyword>
<dbReference type="InterPro" id="IPR036188">
    <property type="entry name" value="FAD/NAD-bd_sf"/>
</dbReference>
<evidence type="ECO:0000313" key="2">
    <source>
        <dbReference type="Proteomes" id="UP000182517"/>
    </source>
</evidence>
<organism evidence="1 2">
    <name type="scientific">Syntrophotalea acetylenivorans</name>
    <dbReference type="NCBI Taxonomy" id="1842532"/>
    <lineage>
        <taxon>Bacteria</taxon>
        <taxon>Pseudomonadati</taxon>
        <taxon>Thermodesulfobacteriota</taxon>
        <taxon>Desulfuromonadia</taxon>
        <taxon>Desulfuromonadales</taxon>
        <taxon>Syntrophotaleaceae</taxon>
        <taxon>Syntrophotalea</taxon>
    </lineage>
</organism>
<dbReference type="SUPFAM" id="SSF51905">
    <property type="entry name" value="FAD/NAD(P)-binding domain"/>
    <property type="match status" value="1"/>
</dbReference>
<gene>
    <name evidence="1" type="ORF">A7E78_01645</name>
</gene>
<dbReference type="Proteomes" id="UP000182517">
    <property type="component" value="Chromosome"/>
</dbReference>
<dbReference type="STRING" id="1842532.A7E78_01645"/>
<accession>A0A1L3GL56</accession>
<proteinExistence type="predicted"/>
<dbReference type="EMBL" id="CP015519">
    <property type="protein sequence ID" value="APG26677.1"/>
    <property type="molecule type" value="Genomic_DNA"/>
</dbReference>
<dbReference type="KEGG" id="pef:A7E78_01645"/>
<protein>
    <recommendedName>
        <fullName evidence="3">FAD dependent oxidoreductase domain-containing protein</fullName>
    </recommendedName>
</protein>
<dbReference type="AlphaFoldDB" id="A0A1L3GL56"/>
<dbReference type="OrthoDB" id="3293200at2"/>
<sequence>MATEHYNLIVLGANIGEQICATLLARQGYRVLSLPSAIQPAAQSLPCCPALNKLLKTLEGEHLLIDSGESLQLVTNDIRLQVGGLLPLENELLREFPKHHPSILALLARLDEWGRKLSLLLASPAPDASLIAFRLLTLYRRQLAQKLPARRLQQPILKLTTTLGSHKPQEALNQLLSGLCLVAPKRLSIAEAALKWHITTRPQTISLSDLSQLLTERYAAAGGQHIPLDELSGMERAGKRQTGASLKNGKVLSADQFLIGSLPEHVEPYPALTSTLAKVPGKPQTWTLSNLPRQRLSILSRQVILAGEQTLRLTWDQNKLTPGQALLEAAQPPDQTQLTTDMVREQLSSVLPFIDYELTESARPQNEKVMPKCFWPRGSLPNPVASNAIFCHGSQLLPSIGLNADIMLGQAVAGCLQKRMG</sequence>
<evidence type="ECO:0000313" key="1">
    <source>
        <dbReference type="EMBL" id="APG26677.1"/>
    </source>
</evidence>